<comment type="caution">
    <text evidence="4">The sequence shown here is derived from an EMBL/GenBank/DDBJ whole genome shotgun (WGS) entry which is preliminary data.</text>
</comment>
<dbReference type="SMART" id="SM00741">
    <property type="entry name" value="SapB"/>
    <property type="match status" value="2"/>
</dbReference>
<evidence type="ECO:0000256" key="2">
    <source>
        <dbReference type="SAM" id="SignalP"/>
    </source>
</evidence>
<evidence type="ECO:0000313" key="4">
    <source>
        <dbReference type="EMBL" id="KAJ3435836.1"/>
    </source>
</evidence>
<feature type="chain" id="PRO_5043854779" evidence="2">
    <location>
        <begin position="19"/>
        <end position="216"/>
    </location>
</feature>
<dbReference type="InterPro" id="IPR011001">
    <property type="entry name" value="Saposin-like"/>
</dbReference>
<reference evidence="4" key="1">
    <citation type="submission" date="2022-08" db="EMBL/GenBank/DDBJ databases">
        <title>Novel sulphate-reducing endosymbionts in the free-living metamonad Anaeramoeba.</title>
        <authorList>
            <person name="Jerlstrom-Hultqvist J."/>
            <person name="Cepicka I."/>
            <person name="Gallot-Lavallee L."/>
            <person name="Salas-Leiva D."/>
            <person name="Curtis B.A."/>
            <person name="Zahonova K."/>
            <person name="Pipaliya S."/>
            <person name="Dacks J."/>
            <person name="Roger A.J."/>
        </authorList>
    </citation>
    <scope>NUCLEOTIDE SEQUENCE</scope>
    <source>
        <strain evidence="4">Busselton2</strain>
    </source>
</reference>
<dbReference type="Proteomes" id="UP001146793">
    <property type="component" value="Unassembled WGS sequence"/>
</dbReference>
<gene>
    <name evidence="4" type="ORF">M0812_17875</name>
</gene>
<evidence type="ECO:0000256" key="1">
    <source>
        <dbReference type="ARBA" id="ARBA00023157"/>
    </source>
</evidence>
<dbReference type="EMBL" id="JANTQA010000036">
    <property type="protein sequence ID" value="KAJ3435836.1"/>
    <property type="molecule type" value="Genomic_DNA"/>
</dbReference>
<accession>A0AAV7Z4I3</accession>
<keyword evidence="1" id="KW-1015">Disulfide bond</keyword>
<feature type="signal peptide" evidence="2">
    <location>
        <begin position="1"/>
        <end position="18"/>
    </location>
</feature>
<proteinExistence type="predicted"/>
<dbReference type="SUPFAM" id="SSF47862">
    <property type="entry name" value="Saposin"/>
    <property type="match status" value="2"/>
</dbReference>
<keyword evidence="2" id="KW-0732">Signal</keyword>
<sequence>MKKIYLVILLSLFVLATSLEEINPHNDKEKDNGPHHPHRYHHYHHHHHFHKQGINKCKVCYFVINSLEPLLEEGKKESDIIEILTKEVSQIFPMISNVIRRLFQKKVSLIIELFKKDYPPDQICEIAGCCKEHKHVPNRSLKCSVCLEMLSNGELYEIHDSVKLEEEIINNCSTLPKMSKDICDDIVDESILDILVGINDSNPNTQICKDIDCCED</sequence>
<dbReference type="InterPro" id="IPR051428">
    <property type="entry name" value="Sphingo_Act-Surfact_Prot"/>
</dbReference>
<dbReference type="InterPro" id="IPR008139">
    <property type="entry name" value="SaposinB_dom"/>
</dbReference>
<protein>
    <submittedName>
        <fullName evidence="4">Saposin-related</fullName>
    </submittedName>
</protein>
<dbReference type="AlphaFoldDB" id="A0AAV7Z4I3"/>
<evidence type="ECO:0000259" key="3">
    <source>
        <dbReference type="PROSITE" id="PS50015"/>
    </source>
</evidence>
<dbReference type="Gene3D" id="1.10.225.10">
    <property type="entry name" value="Saposin-like"/>
    <property type="match status" value="2"/>
</dbReference>
<name>A0AAV7Z4I3_9EUKA</name>
<organism evidence="4 5">
    <name type="scientific">Anaeramoeba flamelloides</name>
    <dbReference type="NCBI Taxonomy" id="1746091"/>
    <lineage>
        <taxon>Eukaryota</taxon>
        <taxon>Metamonada</taxon>
        <taxon>Anaeramoebidae</taxon>
        <taxon>Anaeramoeba</taxon>
    </lineage>
</organism>
<dbReference type="PROSITE" id="PS50015">
    <property type="entry name" value="SAP_B"/>
    <property type="match status" value="2"/>
</dbReference>
<dbReference type="PANTHER" id="PTHR11480">
    <property type="entry name" value="SAPOSIN-RELATED"/>
    <property type="match status" value="1"/>
</dbReference>
<evidence type="ECO:0000313" key="5">
    <source>
        <dbReference type="Proteomes" id="UP001146793"/>
    </source>
</evidence>
<feature type="domain" description="Saposin B-type" evidence="3">
    <location>
        <begin position="139"/>
        <end position="216"/>
    </location>
</feature>
<feature type="domain" description="Saposin B-type" evidence="3">
    <location>
        <begin position="53"/>
        <end position="134"/>
    </location>
</feature>